<organism evidence="1 2">
    <name type="scientific">Allostreptomyces psammosilenae</name>
    <dbReference type="NCBI Taxonomy" id="1892865"/>
    <lineage>
        <taxon>Bacteria</taxon>
        <taxon>Bacillati</taxon>
        <taxon>Actinomycetota</taxon>
        <taxon>Actinomycetes</taxon>
        <taxon>Kitasatosporales</taxon>
        <taxon>Streptomycetaceae</taxon>
        <taxon>Allostreptomyces</taxon>
    </lineage>
</organism>
<name>A0A852ZTF9_9ACTN</name>
<comment type="caution">
    <text evidence="1">The sequence shown here is derived from an EMBL/GenBank/DDBJ whole genome shotgun (WGS) entry which is preliminary data.</text>
</comment>
<dbReference type="Proteomes" id="UP000567795">
    <property type="component" value="Unassembled WGS sequence"/>
</dbReference>
<reference evidence="1 2" key="1">
    <citation type="submission" date="2020-07" db="EMBL/GenBank/DDBJ databases">
        <title>Sequencing the genomes of 1000 actinobacteria strains.</title>
        <authorList>
            <person name="Klenk H.-P."/>
        </authorList>
    </citation>
    <scope>NUCLEOTIDE SEQUENCE [LARGE SCALE GENOMIC DNA]</scope>
    <source>
        <strain evidence="1 2">DSM 42178</strain>
    </source>
</reference>
<protein>
    <submittedName>
        <fullName evidence="1">Uncharacterized protein</fullName>
    </submittedName>
</protein>
<evidence type="ECO:0000313" key="1">
    <source>
        <dbReference type="EMBL" id="NYI05696.1"/>
    </source>
</evidence>
<evidence type="ECO:0000313" key="2">
    <source>
        <dbReference type="Proteomes" id="UP000567795"/>
    </source>
</evidence>
<proteinExistence type="predicted"/>
<accession>A0A852ZTF9</accession>
<dbReference type="AlphaFoldDB" id="A0A852ZTF9"/>
<gene>
    <name evidence="1" type="ORF">FHU37_002639</name>
</gene>
<keyword evidence="2" id="KW-1185">Reference proteome</keyword>
<dbReference type="EMBL" id="JACBZD010000001">
    <property type="protein sequence ID" value="NYI05696.1"/>
    <property type="molecule type" value="Genomic_DNA"/>
</dbReference>
<sequence>MLPWTAIVPLSVVYTVGQSPRPQFSPETKVSFMTLPASRCHADT</sequence>